<feature type="region of interest" description="Disordered" evidence="1">
    <location>
        <begin position="1"/>
        <end position="78"/>
    </location>
</feature>
<dbReference type="EMBL" id="JAIEZQ010000001">
    <property type="protein sequence ID" value="MBY9073827.1"/>
    <property type="molecule type" value="Genomic_DNA"/>
</dbReference>
<keyword evidence="2" id="KW-0472">Membrane</keyword>
<proteinExistence type="predicted"/>
<protein>
    <submittedName>
        <fullName evidence="3">DUF3043 domain-containing protein</fullName>
    </submittedName>
</protein>
<feature type="transmembrane region" description="Helical" evidence="2">
    <location>
        <begin position="98"/>
        <end position="116"/>
    </location>
</feature>
<keyword evidence="4" id="KW-1185">Reference proteome</keyword>
<feature type="transmembrane region" description="Helical" evidence="2">
    <location>
        <begin position="128"/>
        <end position="146"/>
    </location>
</feature>
<comment type="caution">
    <text evidence="3">The sequence shown here is derived from an EMBL/GenBank/DDBJ whole genome shotgun (WGS) entry which is preliminary data.</text>
</comment>
<accession>A0ABS7RH46</accession>
<dbReference type="Pfam" id="PF11241">
    <property type="entry name" value="DUF3043"/>
    <property type="match status" value="1"/>
</dbReference>
<keyword evidence="2" id="KW-1133">Transmembrane helix</keyword>
<evidence type="ECO:0000313" key="4">
    <source>
        <dbReference type="Proteomes" id="UP000754710"/>
    </source>
</evidence>
<evidence type="ECO:0000256" key="1">
    <source>
        <dbReference type="SAM" id="MobiDB-lite"/>
    </source>
</evidence>
<gene>
    <name evidence="3" type="ORF">K1X13_03225</name>
</gene>
<dbReference type="RefSeq" id="WP_221023580.1">
    <property type="nucleotide sequence ID" value="NZ_JAIEZQ010000001.1"/>
</dbReference>
<evidence type="ECO:0000313" key="3">
    <source>
        <dbReference type="EMBL" id="MBY9073827.1"/>
    </source>
</evidence>
<feature type="compositionally biased region" description="Low complexity" evidence="1">
    <location>
        <begin position="10"/>
        <end position="19"/>
    </location>
</feature>
<reference evidence="3 4" key="1">
    <citation type="submission" date="2021-08" db="EMBL/GenBank/DDBJ databases">
        <title>Nocardioides bacterium WL0053 sp. nov., isolated from the sediment.</title>
        <authorList>
            <person name="Wang L."/>
            <person name="Zhang D."/>
            <person name="Zhang A."/>
        </authorList>
    </citation>
    <scope>NUCLEOTIDE SEQUENCE [LARGE SCALE GENOMIC DNA]</scope>
    <source>
        <strain evidence="3 4">WL0053</strain>
    </source>
</reference>
<feature type="compositionally biased region" description="Basic and acidic residues" evidence="1">
    <location>
        <begin position="47"/>
        <end position="65"/>
    </location>
</feature>
<keyword evidence="2" id="KW-0812">Transmembrane</keyword>
<evidence type="ECO:0000256" key="2">
    <source>
        <dbReference type="SAM" id="Phobius"/>
    </source>
</evidence>
<organism evidence="3 4">
    <name type="scientific">Nocardioides jiangsuensis</name>
    <dbReference type="NCBI Taxonomy" id="2866161"/>
    <lineage>
        <taxon>Bacteria</taxon>
        <taxon>Bacillati</taxon>
        <taxon>Actinomycetota</taxon>
        <taxon>Actinomycetes</taxon>
        <taxon>Propionibacteriales</taxon>
        <taxon>Nocardioidaceae</taxon>
        <taxon>Nocardioides</taxon>
    </lineage>
</organism>
<dbReference type="InterPro" id="IPR021403">
    <property type="entry name" value="DUF3043"/>
</dbReference>
<name>A0ABS7RH46_9ACTN</name>
<sequence>MFRRTKPEDSTASSASAEAKQGGKGRPTPSRREAEAAAKARAKSPGNKKEAARQLRERRAQENARMRQGMKTGDERYLPARDQGPVRSFVRDRVDSRLCMAEFLLPLLLVIMVMQYSGNATLQGFSNGLWSATIILVLVDTILLVIKLKRELKKRFGDEGTKGAVFYGILRSMQLRFLRLPKPKVKIGQRLPERY</sequence>
<dbReference type="Proteomes" id="UP000754710">
    <property type="component" value="Unassembled WGS sequence"/>
</dbReference>